<dbReference type="RefSeq" id="XP_023575134.1">
    <property type="nucleotide sequence ID" value="XM_023719366.1"/>
</dbReference>
<dbReference type="GO" id="GO:0042130">
    <property type="term" value="P:negative regulation of T cell proliferation"/>
    <property type="evidence" value="ECO:0007669"/>
    <property type="project" value="TreeGrafter"/>
</dbReference>
<name>A0A6P6ES55_OCTDE</name>
<reference evidence="14" key="1">
    <citation type="submission" date="2025-08" db="UniProtKB">
        <authorList>
            <consortium name="RefSeq"/>
        </authorList>
    </citation>
    <scope>IDENTIFICATION</scope>
</reference>
<dbReference type="Pfam" id="PF07654">
    <property type="entry name" value="C1-set"/>
    <property type="match status" value="1"/>
</dbReference>
<evidence type="ECO:0000256" key="9">
    <source>
        <dbReference type="ARBA" id="ARBA00023180"/>
    </source>
</evidence>
<dbReference type="InterPro" id="IPR013106">
    <property type="entry name" value="Ig_V-set"/>
</dbReference>
<dbReference type="CDD" id="cd00098">
    <property type="entry name" value="IgC1"/>
    <property type="match status" value="1"/>
</dbReference>
<evidence type="ECO:0000256" key="5">
    <source>
        <dbReference type="ARBA" id="ARBA00022989"/>
    </source>
</evidence>
<dbReference type="GO" id="GO:0042102">
    <property type="term" value="P:positive regulation of T cell proliferation"/>
    <property type="evidence" value="ECO:0007669"/>
    <property type="project" value="TreeGrafter"/>
</dbReference>
<organism evidence="13 14">
    <name type="scientific">Octodon degus</name>
    <name type="common">Degu</name>
    <name type="synonym">Sciurus degus</name>
    <dbReference type="NCBI Taxonomy" id="10160"/>
    <lineage>
        <taxon>Eukaryota</taxon>
        <taxon>Metazoa</taxon>
        <taxon>Chordata</taxon>
        <taxon>Craniata</taxon>
        <taxon>Vertebrata</taxon>
        <taxon>Euteleostomi</taxon>
        <taxon>Mammalia</taxon>
        <taxon>Eutheria</taxon>
        <taxon>Euarchontoglires</taxon>
        <taxon>Glires</taxon>
        <taxon>Rodentia</taxon>
        <taxon>Hystricomorpha</taxon>
        <taxon>Octodontidae</taxon>
        <taxon>Octodon</taxon>
    </lineage>
</organism>
<evidence type="ECO:0000313" key="13">
    <source>
        <dbReference type="Proteomes" id="UP000515203"/>
    </source>
</evidence>
<dbReference type="InParanoid" id="A0A6P6ES55"/>
<dbReference type="SMART" id="SM00406">
    <property type="entry name" value="IGv"/>
    <property type="match status" value="1"/>
</dbReference>
<sequence length="329" mass="36074">MLSLCGPGALSAASGLSQPGWACTAGRTVQGPAVRLGAVVLLLLLLCWAQLTSGSLEVVMQGRTQTVLLNNNVTISCKASGFRMLDPSTVGIRWYQKNQVSKAEDMVLELYGDTKDVRQPGTEVSLKRLQSGDASLQLPGVHLWDAGVYRCRVAVPYEKAHGTVLLEVLAPPNCTLNLEQTTEKNKESHSSHSSRLACQCHGFHSKDINRTWVKWNHSASQDEVISEGNWTDPVITNENATFTITSYLVVNSTEDNLYCEVQHPSLPTPLRLNITVPVGETNATPLGRSRYMWILWILAPALMALIFLVIYLLLFGEGNGLCHSYFSCC</sequence>
<dbReference type="GO" id="GO:0007166">
    <property type="term" value="P:cell surface receptor signaling pathway"/>
    <property type="evidence" value="ECO:0007669"/>
    <property type="project" value="TreeGrafter"/>
</dbReference>
<feature type="transmembrane region" description="Helical" evidence="11">
    <location>
        <begin position="293"/>
        <end position="314"/>
    </location>
</feature>
<feature type="domain" description="Ig-like" evidence="12">
    <location>
        <begin position="32"/>
        <end position="153"/>
    </location>
</feature>
<accession>A0A6P6ES55</accession>
<evidence type="ECO:0000256" key="2">
    <source>
        <dbReference type="ARBA" id="ARBA00022475"/>
    </source>
</evidence>
<evidence type="ECO:0000259" key="12">
    <source>
        <dbReference type="PROSITE" id="PS50835"/>
    </source>
</evidence>
<dbReference type="GO" id="GO:0009897">
    <property type="term" value="C:external side of plasma membrane"/>
    <property type="evidence" value="ECO:0007669"/>
    <property type="project" value="TreeGrafter"/>
</dbReference>
<keyword evidence="13" id="KW-1185">Reference proteome</keyword>
<dbReference type="InterPro" id="IPR003597">
    <property type="entry name" value="Ig_C1-set"/>
</dbReference>
<proteinExistence type="predicted"/>
<evidence type="ECO:0000313" key="14">
    <source>
        <dbReference type="RefSeq" id="XP_023575134.1"/>
    </source>
</evidence>
<dbReference type="GO" id="GO:0071222">
    <property type="term" value="P:cellular response to lipopolysaccharide"/>
    <property type="evidence" value="ECO:0007669"/>
    <property type="project" value="TreeGrafter"/>
</dbReference>
<keyword evidence="9" id="KW-0325">Glycoprotein</keyword>
<protein>
    <submittedName>
        <fullName evidence="14">Natural cytotoxicity triggering receptor 3 ligand 1-like isoform X1</fullName>
    </submittedName>
</protein>
<evidence type="ECO:0000256" key="6">
    <source>
        <dbReference type="ARBA" id="ARBA00023136"/>
    </source>
</evidence>
<keyword evidence="10" id="KW-0393">Immunoglobulin domain</keyword>
<dbReference type="AlphaFoldDB" id="A0A6P6ES55"/>
<dbReference type="PROSITE" id="PS50835">
    <property type="entry name" value="IG_LIKE"/>
    <property type="match status" value="2"/>
</dbReference>
<dbReference type="GeneID" id="111817702"/>
<keyword evidence="2" id="KW-1003">Cell membrane</keyword>
<dbReference type="InterPro" id="IPR003599">
    <property type="entry name" value="Ig_sub"/>
</dbReference>
<keyword evidence="5 11" id="KW-1133">Transmembrane helix</keyword>
<keyword evidence="7" id="KW-1015">Disulfide bond</keyword>
<dbReference type="Proteomes" id="UP000515203">
    <property type="component" value="Unplaced"/>
</dbReference>
<dbReference type="InterPro" id="IPR013783">
    <property type="entry name" value="Ig-like_fold"/>
</dbReference>
<evidence type="ECO:0000256" key="3">
    <source>
        <dbReference type="ARBA" id="ARBA00022692"/>
    </source>
</evidence>
<evidence type="ECO:0000256" key="1">
    <source>
        <dbReference type="ARBA" id="ARBA00004251"/>
    </source>
</evidence>
<evidence type="ECO:0000256" key="4">
    <source>
        <dbReference type="ARBA" id="ARBA00022729"/>
    </source>
</evidence>
<feature type="domain" description="Ig-like" evidence="12">
    <location>
        <begin position="172"/>
        <end position="275"/>
    </location>
</feature>
<dbReference type="GO" id="GO:0006955">
    <property type="term" value="P:immune response"/>
    <property type="evidence" value="ECO:0007669"/>
    <property type="project" value="TreeGrafter"/>
</dbReference>
<evidence type="ECO:0000256" key="11">
    <source>
        <dbReference type="SAM" id="Phobius"/>
    </source>
</evidence>
<keyword evidence="4" id="KW-0732">Signal</keyword>
<keyword evidence="6 11" id="KW-0472">Membrane</keyword>
<dbReference type="OrthoDB" id="9983389at2759"/>
<dbReference type="Gene3D" id="2.60.40.10">
    <property type="entry name" value="Immunoglobulins"/>
    <property type="match status" value="2"/>
</dbReference>
<keyword evidence="3 11" id="KW-0812">Transmembrane</keyword>
<dbReference type="InterPro" id="IPR036179">
    <property type="entry name" value="Ig-like_dom_sf"/>
</dbReference>
<dbReference type="SUPFAM" id="SSF48726">
    <property type="entry name" value="Immunoglobulin"/>
    <property type="match status" value="2"/>
</dbReference>
<keyword evidence="8" id="KW-0675">Receptor</keyword>
<dbReference type="InterPro" id="IPR051713">
    <property type="entry name" value="T-cell_Activation_Regulation"/>
</dbReference>
<dbReference type="SMART" id="SM00407">
    <property type="entry name" value="IGc1"/>
    <property type="match status" value="1"/>
</dbReference>
<dbReference type="InterPro" id="IPR007110">
    <property type="entry name" value="Ig-like_dom"/>
</dbReference>
<gene>
    <name evidence="14" type="primary">LOC111817702</name>
</gene>
<dbReference type="GO" id="GO:0031295">
    <property type="term" value="P:T cell costimulation"/>
    <property type="evidence" value="ECO:0007669"/>
    <property type="project" value="TreeGrafter"/>
</dbReference>
<evidence type="ECO:0000256" key="8">
    <source>
        <dbReference type="ARBA" id="ARBA00023170"/>
    </source>
</evidence>
<evidence type="ECO:0000256" key="10">
    <source>
        <dbReference type="ARBA" id="ARBA00023319"/>
    </source>
</evidence>
<dbReference type="PANTHER" id="PTHR25466">
    <property type="entry name" value="T-LYMPHOCYTE ACTIVATION ANTIGEN"/>
    <property type="match status" value="1"/>
</dbReference>
<dbReference type="Pfam" id="PF07686">
    <property type="entry name" value="V-set"/>
    <property type="match status" value="1"/>
</dbReference>
<dbReference type="PANTHER" id="PTHR25466:SF14">
    <property type="entry name" value="BUTYROPHILIN SUBFAMILY 2 MEMBER A2-LIKE-RELATED"/>
    <property type="match status" value="1"/>
</dbReference>
<dbReference type="SMART" id="SM00409">
    <property type="entry name" value="IG"/>
    <property type="match status" value="1"/>
</dbReference>
<evidence type="ECO:0000256" key="7">
    <source>
        <dbReference type="ARBA" id="ARBA00023157"/>
    </source>
</evidence>
<comment type="subcellular location">
    <subcellularLocation>
        <location evidence="1">Cell membrane</location>
        <topology evidence="1">Single-pass type I membrane protein</topology>
    </subcellularLocation>
</comment>